<dbReference type="PANTHER" id="PTHR27006:SF574">
    <property type="entry name" value="PROTEIN KINASE DOMAIN-CONTAINING PROTEIN"/>
    <property type="match status" value="1"/>
</dbReference>
<dbReference type="PANTHER" id="PTHR27006">
    <property type="entry name" value="PROMASTIGOTE SURFACE ANTIGEN PROTEIN PSA"/>
    <property type="match status" value="1"/>
</dbReference>
<accession>A0A835FH81</accession>
<dbReference type="EMBL" id="JACEFO010000819">
    <property type="protein sequence ID" value="KAF8756319.1"/>
    <property type="molecule type" value="Genomic_DNA"/>
</dbReference>
<evidence type="ECO:0000313" key="14">
    <source>
        <dbReference type="EMBL" id="KAF8756319.1"/>
    </source>
</evidence>
<keyword evidence="11" id="KW-0675">Receptor</keyword>
<dbReference type="OrthoDB" id="4062651at2759"/>
<keyword evidence="5" id="KW-0732">Signal</keyword>
<protein>
    <recommendedName>
        <fullName evidence="13">Protein kinase domain-containing protein</fullName>
    </recommendedName>
</protein>
<evidence type="ECO:0000256" key="11">
    <source>
        <dbReference type="ARBA" id="ARBA00023170"/>
    </source>
</evidence>
<keyword evidence="15" id="KW-1185">Reference proteome</keyword>
<evidence type="ECO:0000256" key="3">
    <source>
        <dbReference type="ARBA" id="ARBA00022679"/>
    </source>
</evidence>
<keyword evidence="4" id="KW-0812">Transmembrane</keyword>
<dbReference type="GO" id="GO:0004672">
    <property type="term" value="F:protein kinase activity"/>
    <property type="evidence" value="ECO:0007669"/>
    <property type="project" value="InterPro"/>
</dbReference>
<keyword evidence="12" id="KW-0325">Glycoprotein</keyword>
<evidence type="ECO:0000256" key="5">
    <source>
        <dbReference type="ARBA" id="ARBA00022729"/>
    </source>
</evidence>
<evidence type="ECO:0000256" key="10">
    <source>
        <dbReference type="ARBA" id="ARBA00023136"/>
    </source>
</evidence>
<dbReference type="InterPro" id="IPR000719">
    <property type="entry name" value="Prot_kinase_dom"/>
</dbReference>
<dbReference type="InterPro" id="IPR011009">
    <property type="entry name" value="Kinase-like_dom_sf"/>
</dbReference>
<evidence type="ECO:0000259" key="13">
    <source>
        <dbReference type="PROSITE" id="PS50011"/>
    </source>
</evidence>
<feature type="domain" description="Protein kinase" evidence="13">
    <location>
        <begin position="1"/>
        <end position="261"/>
    </location>
</feature>
<dbReference type="Pfam" id="PF07714">
    <property type="entry name" value="PK_Tyr_Ser-Thr"/>
    <property type="match status" value="1"/>
</dbReference>
<dbReference type="InterPro" id="IPR008271">
    <property type="entry name" value="Ser/Thr_kinase_AS"/>
</dbReference>
<keyword evidence="3" id="KW-0808">Transferase</keyword>
<name>A0A835FH81_9POAL</name>
<dbReference type="Proteomes" id="UP000636709">
    <property type="component" value="Unassembled WGS sequence"/>
</dbReference>
<keyword evidence="10" id="KW-0472">Membrane</keyword>
<evidence type="ECO:0000256" key="6">
    <source>
        <dbReference type="ARBA" id="ARBA00022737"/>
    </source>
</evidence>
<keyword evidence="9" id="KW-1133">Transmembrane helix</keyword>
<dbReference type="Gene3D" id="1.10.510.10">
    <property type="entry name" value="Transferase(Phosphotransferase) domain 1"/>
    <property type="match status" value="1"/>
</dbReference>
<dbReference type="PROSITE" id="PS00108">
    <property type="entry name" value="PROTEIN_KINASE_ST"/>
    <property type="match status" value="1"/>
</dbReference>
<dbReference type="PIRSF" id="PIRSF000654">
    <property type="entry name" value="Integrin-linked_kinase"/>
    <property type="match status" value="1"/>
</dbReference>
<dbReference type="Gene3D" id="3.30.200.20">
    <property type="entry name" value="Phosphorylase Kinase, domain 1"/>
    <property type="match status" value="1"/>
</dbReference>
<evidence type="ECO:0000256" key="12">
    <source>
        <dbReference type="ARBA" id="ARBA00023180"/>
    </source>
</evidence>
<proteinExistence type="predicted"/>
<evidence type="ECO:0000256" key="1">
    <source>
        <dbReference type="ARBA" id="ARBA00004167"/>
    </source>
</evidence>
<evidence type="ECO:0000256" key="9">
    <source>
        <dbReference type="ARBA" id="ARBA00022989"/>
    </source>
</evidence>
<keyword evidence="2" id="KW-0597">Phosphoprotein</keyword>
<evidence type="ECO:0000256" key="7">
    <source>
        <dbReference type="ARBA" id="ARBA00022741"/>
    </source>
</evidence>
<evidence type="ECO:0000313" key="15">
    <source>
        <dbReference type="Proteomes" id="UP000636709"/>
    </source>
</evidence>
<dbReference type="PROSITE" id="PS50011">
    <property type="entry name" value="PROTEIN_KINASE_DOM"/>
    <property type="match status" value="1"/>
</dbReference>
<evidence type="ECO:0000256" key="8">
    <source>
        <dbReference type="ARBA" id="ARBA00022840"/>
    </source>
</evidence>
<reference evidence="14" key="1">
    <citation type="submission" date="2020-07" db="EMBL/GenBank/DDBJ databases">
        <title>Genome sequence and genetic diversity analysis of an under-domesticated orphan crop, white fonio (Digitaria exilis).</title>
        <authorList>
            <person name="Bennetzen J.L."/>
            <person name="Chen S."/>
            <person name="Ma X."/>
            <person name="Wang X."/>
            <person name="Yssel A.E.J."/>
            <person name="Chaluvadi S.R."/>
            <person name="Johnson M."/>
            <person name="Gangashetty P."/>
            <person name="Hamidou F."/>
            <person name="Sanogo M.D."/>
            <person name="Zwaenepoel A."/>
            <person name="Wallace J."/>
            <person name="Van De Peer Y."/>
            <person name="Van Deynze A."/>
        </authorList>
    </citation>
    <scope>NUCLEOTIDE SEQUENCE</scope>
    <source>
        <tissue evidence="14">Leaves</tissue>
    </source>
</reference>
<dbReference type="GO" id="GO:0016020">
    <property type="term" value="C:membrane"/>
    <property type="evidence" value="ECO:0007669"/>
    <property type="project" value="UniProtKB-SubCell"/>
</dbReference>
<keyword evidence="7" id="KW-0547">Nucleotide-binding</keyword>
<dbReference type="SUPFAM" id="SSF56112">
    <property type="entry name" value="Protein kinase-like (PK-like)"/>
    <property type="match status" value="1"/>
</dbReference>
<keyword evidence="8" id="KW-0067">ATP-binding</keyword>
<sequence>MPDGQEIAVKRLARGSKQGLRELKNELLLVAKLQHRNLVKLIGACLDGEEKLLAYEYIPNKSLDSFIYDDEKRGELTWEIRYRIICGIARGLLYLHEESRVKVIHRDLKPSNILIEMDMNPKISDFGLASVFEDNRSKHITRRVAGTYGYMAPEYAVLGHVSTKSDVFSFGVIILETVTGRRNSVSSSETMMAQHLLSYVWENWTRGTITKIIDPSLQHSCAENMVLQCVHIGLLCVQENPSDRPNMSNVVMMLVGRSTTLPAPSRPAFLFRLDDADESRHDSAIDLPGRLNKSNFSLNKVTITELEPR</sequence>
<organism evidence="14 15">
    <name type="scientific">Digitaria exilis</name>
    <dbReference type="NCBI Taxonomy" id="1010633"/>
    <lineage>
        <taxon>Eukaryota</taxon>
        <taxon>Viridiplantae</taxon>
        <taxon>Streptophyta</taxon>
        <taxon>Embryophyta</taxon>
        <taxon>Tracheophyta</taxon>
        <taxon>Spermatophyta</taxon>
        <taxon>Magnoliopsida</taxon>
        <taxon>Liliopsida</taxon>
        <taxon>Poales</taxon>
        <taxon>Poaceae</taxon>
        <taxon>PACMAD clade</taxon>
        <taxon>Panicoideae</taxon>
        <taxon>Panicodae</taxon>
        <taxon>Paniceae</taxon>
        <taxon>Anthephorinae</taxon>
        <taxon>Digitaria</taxon>
    </lineage>
</organism>
<evidence type="ECO:0000256" key="2">
    <source>
        <dbReference type="ARBA" id="ARBA00022553"/>
    </source>
</evidence>
<comment type="subcellular location">
    <subcellularLocation>
        <location evidence="1">Membrane</location>
        <topology evidence="1">Single-pass membrane protein</topology>
    </subcellularLocation>
</comment>
<dbReference type="SMART" id="SM00220">
    <property type="entry name" value="S_TKc"/>
    <property type="match status" value="1"/>
</dbReference>
<keyword evidence="6" id="KW-0677">Repeat</keyword>
<comment type="caution">
    <text evidence="14">The sequence shown here is derived from an EMBL/GenBank/DDBJ whole genome shotgun (WGS) entry which is preliminary data.</text>
</comment>
<dbReference type="InterPro" id="IPR001245">
    <property type="entry name" value="Ser-Thr/Tyr_kinase_cat_dom"/>
</dbReference>
<evidence type="ECO:0000256" key="4">
    <source>
        <dbReference type="ARBA" id="ARBA00022692"/>
    </source>
</evidence>
<dbReference type="AlphaFoldDB" id="A0A835FH81"/>
<dbReference type="GO" id="GO:0005524">
    <property type="term" value="F:ATP binding"/>
    <property type="evidence" value="ECO:0007669"/>
    <property type="project" value="UniProtKB-KW"/>
</dbReference>
<gene>
    <name evidence="14" type="ORF">HU200_011101</name>
</gene>
<dbReference type="FunFam" id="1.10.510.10:FF:000343">
    <property type="entry name" value="Cysteine-rich receptor-like protein kinase 28"/>
    <property type="match status" value="1"/>
</dbReference>